<dbReference type="InterPro" id="IPR039420">
    <property type="entry name" value="WalR-like"/>
</dbReference>
<dbReference type="EMBL" id="CP127294">
    <property type="protein sequence ID" value="WIX75499.1"/>
    <property type="molecule type" value="Genomic_DNA"/>
</dbReference>
<dbReference type="Pfam" id="PF00196">
    <property type="entry name" value="GerE"/>
    <property type="match status" value="1"/>
</dbReference>
<name>A0A9Y2I9I9_9PSEU</name>
<gene>
    <name evidence="5" type="ORF">QRX50_28770</name>
</gene>
<reference evidence="5 6" key="1">
    <citation type="submission" date="2023-06" db="EMBL/GenBank/DDBJ databases">
        <authorList>
            <person name="Oyuntsetseg B."/>
            <person name="Kim S.B."/>
        </authorList>
    </citation>
    <scope>NUCLEOTIDE SEQUENCE [LARGE SCALE GENOMIC DNA]</scope>
    <source>
        <strain evidence="5 6">2-15</strain>
    </source>
</reference>
<evidence type="ECO:0000256" key="3">
    <source>
        <dbReference type="ARBA" id="ARBA00023163"/>
    </source>
</evidence>
<keyword evidence="6" id="KW-1185">Reference proteome</keyword>
<evidence type="ECO:0000313" key="6">
    <source>
        <dbReference type="Proteomes" id="UP001236014"/>
    </source>
</evidence>
<dbReference type="AlphaFoldDB" id="A0A9Y2I9I9"/>
<feature type="domain" description="HTH luxR-type" evidence="4">
    <location>
        <begin position="1"/>
        <end position="63"/>
    </location>
</feature>
<evidence type="ECO:0000256" key="1">
    <source>
        <dbReference type="ARBA" id="ARBA00023015"/>
    </source>
</evidence>
<accession>A0A9Y2I9I9</accession>
<dbReference type="InterPro" id="IPR000792">
    <property type="entry name" value="Tscrpt_reg_LuxR_C"/>
</dbReference>
<dbReference type="GO" id="GO:0006355">
    <property type="term" value="P:regulation of DNA-templated transcription"/>
    <property type="evidence" value="ECO:0007669"/>
    <property type="project" value="InterPro"/>
</dbReference>
<dbReference type="PROSITE" id="PS50043">
    <property type="entry name" value="HTH_LUXR_2"/>
    <property type="match status" value="1"/>
</dbReference>
<sequence length="65" mass="7436">MNATLEREELDLLALFAEGLPLDIIARRLELSDRTVRRRMRSICDRLGFATPIQAVVWAARRGLV</sequence>
<organism evidence="5 6">
    <name type="scientific">Amycolatopsis carbonis</name>
    <dbReference type="NCBI Taxonomy" id="715471"/>
    <lineage>
        <taxon>Bacteria</taxon>
        <taxon>Bacillati</taxon>
        <taxon>Actinomycetota</taxon>
        <taxon>Actinomycetes</taxon>
        <taxon>Pseudonocardiales</taxon>
        <taxon>Pseudonocardiaceae</taxon>
        <taxon>Amycolatopsis</taxon>
    </lineage>
</organism>
<dbReference type="InterPro" id="IPR036388">
    <property type="entry name" value="WH-like_DNA-bd_sf"/>
</dbReference>
<dbReference type="Gene3D" id="1.10.10.10">
    <property type="entry name" value="Winged helix-like DNA-binding domain superfamily/Winged helix DNA-binding domain"/>
    <property type="match status" value="1"/>
</dbReference>
<dbReference type="RefSeq" id="WP_285966270.1">
    <property type="nucleotide sequence ID" value="NZ_CP127294.1"/>
</dbReference>
<dbReference type="SUPFAM" id="SSF46894">
    <property type="entry name" value="C-terminal effector domain of the bipartite response regulators"/>
    <property type="match status" value="1"/>
</dbReference>
<dbReference type="SMART" id="SM00421">
    <property type="entry name" value="HTH_LUXR"/>
    <property type="match status" value="1"/>
</dbReference>
<dbReference type="KEGG" id="acab:QRX50_28770"/>
<protein>
    <submittedName>
        <fullName evidence="5">LuxR C-terminal-related transcriptional regulator</fullName>
    </submittedName>
</protein>
<dbReference type="GO" id="GO:0003677">
    <property type="term" value="F:DNA binding"/>
    <property type="evidence" value="ECO:0007669"/>
    <property type="project" value="UniProtKB-KW"/>
</dbReference>
<evidence type="ECO:0000313" key="5">
    <source>
        <dbReference type="EMBL" id="WIX75499.1"/>
    </source>
</evidence>
<dbReference type="InterPro" id="IPR016032">
    <property type="entry name" value="Sig_transdc_resp-reg_C-effctor"/>
</dbReference>
<dbReference type="Proteomes" id="UP001236014">
    <property type="component" value="Chromosome"/>
</dbReference>
<dbReference type="PRINTS" id="PR00038">
    <property type="entry name" value="HTHLUXR"/>
</dbReference>
<keyword evidence="2" id="KW-0238">DNA-binding</keyword>
<evidence type="ECO:0000256" key="2">
    <source>
        <dbReference type="ARBA" id="ARBA00023125"/>
    </source>
</evidence>
<dbReference type="PANTHER" id="PTHR43214:SF24">
    <property type="entry name" value="TRANSCRIPTIONAL REGULATORY PROTEIN NARL-RELATED"/>
    <property type="match status" value="1"/>
</dbReference>
<keyword evidence="3" id="KW-0804">Transcription</keyword>
<evidence type="ECO:0000259" key="4">
    <source>
        <dbReference type="PROSITE" id="PS50043"/>
    </source>
</evidence>
<dbReference type="PANTHER" id="PTHR43214">
    <property type="entry name" value="TWO-COMPONENT RESPONSE REGULATOR"/>
    <property type="match status" value="1"/>
</dbReference>
<keyword evidence="1" id="KW-0805">Transcription regulation</keyword>
<proteinExistence type="predicted"/>